<organism evidence="1">
    <name type="scientific">Prunus dulcis</name>
    <name type="common">Almond</name>
    <name type="synonym">Amygdalus dulcis</name>
    <dbReference type="NCBI Taxonomy" id="3755"/>
    <lineage>
        <taxon>Eukaryota</taxon>
        <taxon>Viridiplantae</taxon>
        <taxon>Streptophyta</taxon>
        <taxon>Embryophyta</taxon>
        <taxon>Tracheophyta</taxon>
        <taxon>Spermatophyta</taxon>
        <taxon>Magnoliopsida</taxon>
        <taxon>eudicotyledons</taxon>
        <taxon>Gunneridae</taxon>
        <taxon>Pentapetalae</taxon>
        <taxon>rosids</taxon>
        <taxon>fabids</taxon>
        <taxon>Rosales</taxon>
        <taxon>Rosaceae</taxon>
        <taxon>Amygdaloideae</taxon>
        <taxon>Amygdaleae</taxon>
        <taxon>Prunus</taxon>
    </lineage>
</organism>
<evidence type="ECO:0000313" key="1">
    <source>
        <dbReference type="EMBL" id="BBH05489.1"/>
    </source>
</evidence>
<feature type="non-terminal residue" evidence="1">
    <location>
        <position position="1"/>
    </location>
</feature>
<accession>A0A4Y1RMQ7</accession>
<gene>
    <name evidence="1" type="ORF">Prudu_016889</name>
</gene>
<name>A0A4Y1RMQ7_PRUDU</name>
<dbReference type="EMBL" id="AP019302">
    <property type="protein sequence ID" value="BBH05489.1"/>
    <property type="molecule type" value="Genomic_DNA"/>
</dbReference>
<protein>
    <submittedName>
        <fullName evidence="1">Uncharacterized protein</fullName>
    </submittedName>
</protein>
<sequence length="80" mass="9989">EFPDRESEPRMFRFNNLKFASWVPWARLTRIGKFDRRLTECISKLFHRPNWVLRPRIRSRRDPLRVKQCGTTWRTLPKFW</sequence>
<dbReference type="AlphaFoldDB" id="A0A4Y1RMQ7"/>
<reference evidence="1" key="1">
    <citation type="journal article" date="2019" name="Science">
        <title>Mutation of a bHLH transcription factor allowed almond domestication.</title>
        <authorList>
            <person name="Sanchez-Perez R."/>
            <person name="Pavan S."/>
            <person name="Mazzeo R."/>
            <person name="Moldovan C."/>
            <person name="Aiese Cigliano R."/>
            <person name="Del Cueto J."/>
            <person name="Ricciardi F."/>
            <person name="Lotti C."/>
            <person name="Ricciardi L."/>
            <person name="Dicenta F."/>
            <person name="Lopez-Marques R.L."/>
            <person name="Lindberg Moller B."/>
        </authorList>
    </citation>
    <scope>NUCLEOTIDE SEQUENCE</scope>
</reference>
<proteinExistence type="predicted"/>